<dbReference type="SUPFAM" id="SSF55729">
    <property type="entry name" value="Acyl-CoA N-acyltransferases (Nat)"/>
    <property type="match status" value="1"/>
</dbReference>
<dbReference type="Gene3D" id="3.40.630.30">
    <property type="match status" value="1"/>
</dbReference>
<dbReference type="PANTHER" id="PTHR43441:SF11">
    <property type="entry name" value="RIBOSOMAL-PROTEIN-SERINE ACETYLTRANSFERASE"/>
    <property type="match status" value="1"/>
</dbReference>
<dbReference type="InterPro" id="IPR051908">
    <property type="entry name" value="Ribosomal_N-acetyltransferase"/>
</dbReference>
<gene>
    <name evidence="2" type="ORF">Asi02nite_19470</name>
</gene>
<sequence>MPSAYPPLNLLVRTPRLTLAGATDELLERLVPVVRAGVVTDGEPLPFDDPMSLYEDSPTREWRWMRAIWAGRARVEPDRWRLYFVVCHDGEPVGMQDLVGVDFAALGTVTSFSWLAPAARGRGLGKEARAAILHLAFDGLKAREAGSDAFVDNHASNRVSEALGYTRNGTDWATRRGEPTELLRWRLTRADWTRRTDIALSGVEECLPVLGL</sequence>
<dbReference type="Pfam" id="PF13302">
    <property type="entry name" value="Acetyltransf_3"/>
    <property type="match status" value="1"/>
</dbReference>
<evidence type="ECO:0000259" key="1">
    <source>
        <dbReference type="PROSITE" id="PS51186"/>
    </source>
</evidence>
<dbReference type="Proteomes" id="UP000604117">
    <property type="component" value="Unassembled WGS sequence"/>
</dbReference>
<name>A0ABQ4CMC2_9ACTN</name>
<keyword evidence="3" id="KW-1185">Reference proteome</keyword>
<dbReference type="InterPro" id="IPR000182">
    <property type="entry name" value="GNAT_dom"/>
</dbReference>
<evidence type="ECO:0000313" key="2">
    <source>
        <dbReference type="EMBL" id="GIF72429.1"/>
    </source>
</evidence>
<organism evidence="2 3">
    <name type="scientific">Asanoa siamensis</name>
    <dbReference type="NCBI Taxonomy" id="926357"/>
    <lineage>
        <taxon>Bacteria</taxon>
        <taxon>Bacillati</taxon>
        <taxon>Actinomycetota</taxon>
        <taxon>Actinomycetes</taxon>
        <taxon>Micromonosporales</taxon>
        <taxon>Micromonosporaceae</taxon>
        <taxon>Asanoa</taxon>
    </lineage>
</organism>
<protein>
    <recommendedName>
        <fullName evidence="1">N-acetyltransferase domain-containing protein</fullName>
    </recommendedName>
</protein>
<dbReference type="PROSITE" id="PS51186">
    <property type="entry name" value="GNAT"/>
    <property type="match status" value="1"/>
</dbReference>
<reference evidence="2 3" key="1">
    <citation type="submission" date="2021-01" db="EMBL/GenBank/DDBJ databases">
        <title>Whole genome shotgun sequence of Asanoa siamensis NBRC 107932.</title>
        <authorList>
            <person name="Komaki H."/>
            <person name="Tamura T."/>
        </authorList>
    </citation>
    <scope>NUCLEOTIDE SEQUENCE [LARGE SCALE GENOMIC DNA]</scope>
    <source>
        <strain evidence="2 3">NBRC 107932</strain>
    </source>
</reference>
<feature type="domain" description="N-acetyltransferase" evidence="1">
    <location>
        <begin position="40"/>
        <end position="190"/>
    </location>
</feature>
<evidence type="ECO:0000313" key="3">
    <source>
        <dbReference type="Proteomes" id="UP000604117"/>
    </source>
</evidence>
<dbReference type="PANTHER" id="PTHR43441">
    <property type="entry name" value="RIBOSOMAL-PROTEIN-SERINE ACETYLTRANSFERASE"/>
    <property type="match status" value="1"/>
</dbReference>
<dbReference type="EMBL" id="BONE01000011">
    <property type="protein sequence ID" value="GIF72429.1"/>
    <property type="molecule type" value="Genomic_DNA"/>
</dbReference>
<accession>A0ABQ4CMC2</accession>
<dbReference type="InterPro" id="IPR016181">
    <property type="entry name" value="Acyl_CoA_acyltransferase"/>
</dbReference>
<comment type="caution">
    <text evidence="2">The sequence shown here is derived from an EMBL/GenBank/DDBJ whole genome shotgun (WGS) entry which is preliminary data.</text>
</comment>
<proteinExistence type="predicted"/>
<dbReference type="RefSeq" id="WP_203711914.1">
    <property type="nucleotide sequence ID" value="NZ_BONE01000011.1"/>
</dbReference>